<evidence type="ECO:0000313" key="1">
    <source>
        <dbReference type="EMBL" id="UPL03068.1"/>
    </source>
</evidence>
<accession>A0ACD3ZPD8</accession>
<keyword evidence="2" id="KW-1185">Reference proteome</keyword>
<proteinExistence type="predicted"/>
<organism evidence="1 2">
    <name type="scientific">Fusarium solani subsp. cucurbitae</name>
    <name type="common">Neocosmosporum cucurbitae</name>
    <dbReference type="NCBI Taxonomy" id="2747967"/>
    <lineage>
        <taxon>Eukaryota</taxon>
        <taxon>Fungi</taxon>
        <taxon>Dikarya</taxon>
        <taxon>Ascomycota</taxon>
        <taxon>Pezizomycotina</taxon>
        <taxon>Sordariomycetes</taxon>
        <taxon>Hypocreomycetidae</taxon>
        <taxon>Hypocreales</taxon>
        <taxon>Nectriaceae</taxon>
        <taxon>Fusarium</taxon>
        <taxon>Fusarium solani species complex</taxon>
    </lineage>
</organism>
<sequence>MLGYWRNEAATNETKTSDGWVKTGDVALFQGGKFWIVDRKKELIKVNGLQPGIIYYHGGAMVSGNAYSGILECTPYVEAFGSTLISVDYRLAPEHRGLALVEDCYAALLWAADNLKNLNIDPDELMMAGGSAGGGLAAATTLMSREIGGPKLCGQLLDCPMLDDRNSTISSHQFSDGVGYNSTNNIYAWRHVLGDRCL</sequence>
<evidence type="ECO:0000313" key="2">
    <source>
        <dbReference type="Proteomes" id="UP000830768"/>
    </source>
</evidence>
<name>A0ACD3ZPD8_FUSSC</name>
<gene>
    <name evidence="1" type="ORF">LCI18_014002</name>
</gene>
<dbReference type="Proteomes" id="UP000830768">
    <property type="component" value="Chromosome 12"/>
</dbReference>
<dbReference type="EMBL" id="CP090040">
    <property type="protein sequence ID" value="UPL03068.1"/>
    <property type="molecule type" value="Genomic_DNA"/>
</dbReference>
<protein>
    <submittedName>
        <fullName evidence="1">Uncharacterized protein</fullName>
    </submittedName>
</protein>
<reference evidence="1" key="1">
    <citation type="submission" date="2021-11" db="EMBL/GenBank/DDBJ databases">
        <title>Fusarium solani-melongenae Genome sequencing and assembly.</title>
        <authorList>
            <person name="Xie S."/>
            <person name="Huang L."/>
            <person name="Zhang X."/>
        </authorList>
    </citation>
    <scope>NUCLEOTIDE SEQUENCE</scope>
    <source>
        <strain evidence="1">CRI 24-3</strain>
    </source>
</reference>